<evidence type="ECO:0000259" key="6">
    <source>
        <dbReference type="PROSITE" id="PS50048"/>
    </source>
</evidence>
<sequence>MPMTRSAPGAELDADNDDISGSSVKRRKTRKGTRSCWACKRRKEKCVFDQSIIPAHDAVCMGCQRRGTRCVSQDSPDDLTSPPDGARQMADRLVRVENLVQNLLHQMADDDDDVPAASAHRNGGNTILTPAPTESGHPSTETIPNTPIPAPIALDRPVASSGAPHDRLQRKGGHSFASLSHTLYNYLPTPKDGEIIINASYRSFYMFNKALTVSYKNLSRQTGPSWVDITRPDAQDHPVLIARYMLQLAHLLQQLHLKFDDPSFDDLKGLSEPPRGLMERLSEIAVSQLSTQDRLVVGSIEGLECIMLESTFYANDGRLRLSWSSCRRALHLAQLMGLHEAAKQQSRHQFLDPKSVAEPSALWVRIIHRDRSLSLLLGLSPGSTHKTVVNDDLLAQDTPLGRLERFHCDIMLSLLERKEKARSRDLALAHSLDKELQQAARVLPSKWWLTPSFPTPEKHDEGTFWGIKRLVLQMSHYNILNQIHLPFMLLRRGSSDPAYEYSKTACVNASREILSRFIVLQHLNSIAFCCRTPDFLALMAAMTLILAHLQNHSRADQTSNPMAHQYLSDRGMIEQTQESMEELSRRSGELLSAESANLLRRLLVIEAEAADGCKERAQGVDVLQPQSEEGNDGDGVVRVTIPYFGVVQIAREGSISKETPEQQSSGTRNSWQAGRLATTGIAVATLMADALPPVPLSPSAMRFGQFSDPMSTDPSLPLDTMDYPMQFDDRVPNNLGLAAGGEEWAFQGIDMAFFDSLLSGDVGDELFR</sequence>
<keyword evidence="1" id="KW-0479">Metal-binding</keyword>
<keyword evidence="3" id="KW-0804">Transcription</keyword>
<accession>A0ABR1VK03</accession>
<dbReference type="PANTHER" id="PTHR47840">
    <property type="entry name" value="ZN(II)2CYS6 TRANSCRIPTION FACTOR (EUROFUNG)-RELATED"/>
    <property type="match status" value="1"/>
</dbReference>
<keyword evidence="4" id="KW-0539">Nucleus</keyword>
<dbReference type="InterPro" id="IPR001138">
    <property type="entry name" value="Zn2Cys6_DnaBD"/>
</dbReference>
<evidence type="ECO:0000256" key="2">
    <source>
        <dbReference type="ARBA" id="ARBA00023015"/>
    </source>
</evidence>
<dbReference type="SMART" id="SM00066">
    <property type="entry name" value="GAL4"/>
    <property type="match status" value="1"/>
</dbReference>
<organism evidence="7 8">
    <name type="scientific">Apiospora saccharicola</name>
    <dbReference type="NCBI Taxonomy" id="335842"/>
    <lineage>
        <taxon>Eukaryota</taxon>
        <taxon>Fungi</taxon>
        <taxon>Dikarya</taxon>
        <taxon>Ascomycota</taxon>
        <taxon>Pezizomycotina</taxon>
        <taxon>Sordariomycetes</taxon>
        <taxon>Xylariomycetidae</taxon>
        <taxon>Amphisphaeriales</taxon>
        <taxon>Apiosporaceae</taxon>
        <taxon>Apiospora</taxon>
    </lineage>
</organism>
<dbReference type="Proteomes" id="UP001446871">
    <property type="component" value="Unassembled WGS sequence"/>
</dbReference>
<dbReference type="SUPFAM" id="SSF57701">
    <property type="entry name" value="Zn2/Cys6 DNA-binding domain"/>
    <property type="match status" value="1"/>
</dbReference>
<evidence type="ECO:0000256" key="1">
    <source>
        <dbReference type="ARBA" id="ARBA00022723"/>
    </source>
</evidence>
<evidence type="ECO:0000313" key="7">
    <source>
        <dbReference type="EMBL" id="KAK8071550.1"/>
    </source>
</evidence>
<dbReference type="InterPro" id="IPR007219">
    <property type="entry name" value="XnlR_reg_dom"/>
</dbReference>
<dbReference type="CDD" id="cd12148">
    <property type="entry name" value="fungal_TF_MHR"/>
    <property type="match status" value="1"/>
</dbReference>
<dbReference type="Gene3D" id="4.10.240.10">
    <property type="entry name" value="Zn(2)-C6 fungal-type DNA-binding domain"/>
    <property type="match status" value="1"/>
</dbReference>
<dbReference type="PANTHER" id="PTHR47840:SF1">
    <property type="entry name" value="ZN(II)2CYS6 TRANSCRIPTION FACTOR (EUROFUNG)"/>
    <property type="match status" value="1"/>
</dbReference>
<feature type="domain" description="Zn(2)-C6 fungal-type" evidence="6">
    <location>
        <begin position="35"/>
        <end position="72"/>
    </location>
</feature>
<reference evidence="7 8" key="1">
    <citation type="submission" date="2023-01" db="EMBL/GenBank/DDBJ databases">
        <title>Analysis of 21 Apiospora genomes using comparative genomics revels a genus with tremendous synthesis potential of carbohydrate active enzymes and secondary metabolites.</title>
        <authorList>
            <person name="Sorensen T."/>
        </authorList>
    </citation>
    <scope>NUCLEOTIDE SEQUENCE [LARGE SCALE GENOMIC DNA]</scope>
    <source>
        <strain evidence="7 8">CBS 83171</strain>
    </source>
</reference>
<evidence type="ECO:0000256" key="3">
    <source>
        <dbReference type="ARBA" id="ARBA00023163"/>
    </source>
</evidence>
<dbReference type="EMBL" id="JAQQWM010000003">
    <property type="protein sequence ID" value="KAK8071550.1"/>
    <property type="molecule type" value="Genomic_DNA"/>
</dbReference>
<evidence type="ECO:0000313" key="8">
    <source>
        <dbReference type="Proteomes" id="UP001446871"/>
    </source>
</evidence>
<feature type="region of interest" description="Disordered" evidence="5">
    <location>
        <begin position="1"/>
        <end position="27"/>
    </location>
</feature>
<dbReference type="PROSITE" id="PS50048">
    <property type="entry name" value="ZN2_CY6_FUNGAL_2"/>
    <property type="match status" value="1"/>
</dbReference>
<dbReference type="SMART" id="SM00906">
    <property type="entry name" value="Fungal_trans"/>
    <property type="match status" value="1"/>
</dbReference>
<keyword evidence="2" id="KW-0805">Transcription regulation</keyword>
<dbReference type="InterPro" id="IPR036864">
    <property type="entry name" value="Zn2-C6_fun-type_DNA-bd_sf"/>
</dbReference>
<comment type="caution">
    <text evidence="7">The sequence shown here is derived from an EMBL/GenBank/DDBJ whole genome shotgun (WGS) entry which is preliminary data.</text>
</comment>
<dbReference type="CDD" id="cd00067">
    <property type="entry name" value="GAL4"/>
    <property type="match status" value="1"/>
</dbReference>
<evidence type="ECO:0000256" key="4">
    <source>
        <dbReference type="ARBA" id="ARBA00023242"/>
    </source>
</evidence>
<name>A0ABR1VK03_9PEZI</name>
<keyword evidence="8" id="KW-1185">Reference proteome</keyword>
<protein>
    <recommendedName>
        <fullName evidence="6">Zn(2)-C6 fungal-type domain-containing protein</fullName>
    </recommendedName>
</protein>
<evidence type="ECO:0000256" key="5">
    <source>
        <dbReference type="SAM" id="MobiDB-lite"/>
    </source>
</evidence>
<proteinExistence type="predicted"/>
<gene>
    <name evidence="7" type="ORF">PG996_004898</name>
</gene>
<feature type="region of interest" description="Disordered" evidence="5">
    <location>
        <begin position="112"/>
        <end position="174"/>
    </location>
</feature>